<protein>
    <recommendedName>
        <fullName evidence="1">FokI D3 domain-containing protein</fullName>
    </recommendedName>
</protein>
<organism evidence="2 3">
    <name type="scientific">Fusibacillus kribbianus</name>
    <dbReference type="NCBI Taxonomy" id="3044208"/>
    <lineage>
        <taxon>Bacteria</taxon>
        <taxon>Bacillati</taxon>
        <taxon>Bacillota</taxon>
        <taxon>Clostridia</taxon>
        <taxon>Lachnospirales</taxon>
        <taxon>Lachnospiraceae</taxon>
        <taxon>Fusibacillus</taxon>
    </lineage>
</organism>
<sequence length="186" mass="21115">MARSANQKLKILYILQLLEHSDEAHPVTMKDILEELERHGIAAERKGIYDDLDALREFGCSIAGKRGRLAGYYLEKRGTEPGRETKDGQYEASIPRWLSGDTKVELVCGEEPAAVMREAFGHSEYFREKPGKKAGLVSVRLKVTADASFFGWLACFGTNVRLTAPAPVIREYRKYLKEIRNMYKDE</sequence>
<evidence type="ECO:0000259" key="1">
    <source>
        <dbReference type="Pfam" id="PF16902"/>
    </source>
</evidence>
<gene>
    <name evidence="2" type="ORF">QJ036_13500</name>
</gene>
<dbReference type="Pfam" id="PF16902">
    <property type="entry name" value="FokI_D3"/>
    <property type="match status" value="1"/>
</dbReference>
<dbReference type="RefSeq" id="WP_283231872.1">
    <property type="nucleotide sequence ID" value="NZ_JASGBQ010000035.1"/>
</dbReference>
<name>A0AAP4EYX8_9FIRM</name>
<proteinExistence type="predicted"/>
<comment type="caution">
    <text evidence="2">The sequence shown here is derived from an EMBL/GenBank/DDBJ whole genome shotgun (WGS) entry which is preliminary data.</text>
</comment>
<dbReference type="InterPro" id="IPR036390">
    <property type="entry name" value="WH_DNA-bd_sf"/>
</dbReference>
<evidence type="ECO:0000313" key="3">
    <source>
        <dbReference type="Proteomes" id="UP001300383"/>
    </source>
</evidence>
<dbReference type="Proteomes" id="UP001300383">
    <property type="component" value="Unassembled WGS sequence"/>
</dbReference>
<dbReference type="InterPro" id="IPR031655">
    <property type="entry name" value="FokI_D3"/>
</dbReference>
<evidence type="ECO:0000313" key="2">
    <source>
        <dbReference type="EMBL" id="MDI9243462.1"/>
    </source>
</evidence>
<dbReference type="EMBL" id="JASGBQ010000035">
    <property type="protein sequence ID" value="MDI9243462.1"/>
    <property type="molecule type" value="Genomic_DNA"/>
</dbReference>
<dbReference type="AlphaFoldDB" id="A0AAP4EYX8"/>
<accession>A0AAP4EYX8</accession>
<keyword evidence="3" id="KW-1185">Reference proteome</keyword>
<reference evidence="2 3" key="1">
    <citation type="submission" date="2023-05" db="EMBL/GenBank/DDBJ databases">
        <title>[ruminococcus] sp. nov., isolated from a pig farm feces dump.</title>
        <authorList>
            <person name="Chang Y.-H."/>
        </authorList>
    </citation>
    <scope>NUCLEOTIDE SEQUENCE [LARGE SCALE GENOMIC DNA]</scope>
    <source>
        <strain evidence="2 3">YH-rum2234</strain>
    </source>
</reference>
<dbReference type="SUPFAM" id="SSF46785">
    <property type="entry name" value="Winged helix' DNA-binding domain"/>
    <property type="match status" value="1"/>
</dbReference>
<feature type="domain" description="FokI D3" evidence="1">
    <location>
        <begin position="13"/>
        <end position="65"/>
    </location>
</feature>